<dbReference type="SUPFAM" id="SSF55961">
    <property type="entry name" value="Bet v1-like"/>
    <property type="match status" value="1"/>
</dbReference>
<dbReference type="AlphaFoldDB" id="A0A7X5C3P1"/>
<dbReference type="Gene3D" id="3.30.530.20">
    <property type="match status" value="1"/>
</dbReference>
<dbReference type="EMBL" id="JAAAMU010000020">
    <property type="protein sequence ID" value="NBC72540.1"/>
    <property type="molecule type" value="Genomic_DNA"/>
</dbReference>
<sequence length="153" mass="17661">MVTVTTRIEIEAPIDLCFSLARDIDVHTRIVWKHTKEKAVGGVTSGPIGSGQTVTFEATHFGIRQRLTSKITAFEQPFRFTDEMQKGAFKRLRHLHEFVEQDRKTIMTDTLQFEAPLGFLGWMAERAVLRRYMQRFLEHRNEQLKQIAEAAIG</sequence>
<dbReference type="RefSeq" id="WP_161703636.1">
    <property type="nucleotide sequence ID" value="NZ_JAAAMU010000020.1"/>
</dbReference>
<organism evidence="1 2">
    <name type="scientific">Paenibacillus sacheonensis</name>
    <dbReference type="NCBI Taxonomy" id="742054"/>
    <lineage>
        <taxon>Bacteria</taxon>
        <taxon>Bacillati</taxon>
        <taxon>Bacillota</taxon>
        <taxon>Bacilli</taxon>
        <taxon>Bacillales</taxon>
        <taxon>Paenibacillaceae</taxon>
        <taxon>Paenibacillus</taxon>
    </lineage>
</organism>
<evidence type="ECO:0000313" key="2">
    <source>
        <dbReference type="Proteomes" id="UP000558113"/>
    </source>
</evidence>
<dbReference type="CDD" id="cd07820">
    <property type="entry name" value="SRPBCC_3"/>
    <property type="match status" value="1"/>
</dbReference>
<comment type="caution">
    <text evidence="1">The sequence shown here is derived from an EMBL/GenBank/DDBJ whole genome shotgun (WGS) entry which is preliminary data.</text>
</comment>
<reference evidence="1 2" key="1">
    <citation type="submission" date="2020-01" db="EMBL/GenBank/DDBJ databases">
        <title>Paenibacillus soybeanensis sp. nov. isolated from the nodules of soybean (Glycine max(L.) Merr).</title>
        <authorList>
            <person name="Wang H."/>
        </authorList>
    </citation>
    <scope>NUCLEOTIDE SEQUENCE [LARGE SCALE GENOMIC DNA]</scope>
    <source>
        <strain evidence="1 2">DSM 23054</strain>
    </source>
</reference>
<proteinExistence type="predicted"/>
<dbReference type="GO" id="GO:0051301">
    <property type="term" value="P:cell division"/>
    <property type="evidence" value="ECO:0007669"/>
    <property type="project" value="UniProtKB-KW"/>
</dbReference>
<dbReference type="InterPro" id="IPR019587">
    <property type="entry name" value="Polyketide_cyclase/dehydratase"/>
</dbReference>
<dbReference type="OrthoDB" id="9801773at2"/>
<dbReference type="InterPro" id="IPR023393">
    <property type="entry name" value="START-like_dom_sf"/>
</dbReference>
<name>A0A7X5C3P1_9BACL</name>
<dbReference type="Pfam" id="PF10604">
    <property type="entry name" value="Polyketide_cyc2"/>
    <property type="match status" value="1"/>
</dbReference>
<keyword evidence="2" id="KW-1185">Reference proteome</keyword>
<evidence type="ECO:0000313" key="1">
    <source>
        <dbReference type="EMBL" id="NBC72540.1"/>
    </source>
</evidence>
<accession>A0A7X5C3P1</accession>
<keyword evidence="1" id="KW-0131">Cell cycle</keyword>
<protein>
    <submittedName>
        <fullName evidence="1">Cell division protein</fullName>
    </submittedName>
</protein>
<dbReference type="Proteomes" id="UP000558113">
    <property type="component" value="Unassembled WGS sequence"/>
</dbReference>
<keyword evidence="1" id="KW-0132">Cell division</keyword>
<gene>
    <name evidence="1" type="ORF">GT003_26385</name>
</gene>